<feature type="region of interest" description="Disordered" evidence="1">
    <location>
        <begin position="1"/>
        <end position="20"/>
    </location>
</feature>
<evidence type="ECO:0008006" key="5">
    <source>
        <dbReference type="Google" id="ProtNLM"/>
    </source>
</evidence>
<keyword evidence="2" id="KW-0812">Transmembrane</keyword>
<feature type="region of interest" description="Disordered" evidence="1">
    <location>
        <begin position="154"/>
        <end position="179"/>
    </location>
</feature>
<reference evidence="3 4" key="1">
    <citation type="journal article" date="2024" name="Front Chem Biol">
        <title>Unveiling the potential of Daldinia eschscholtzii MFLUCC 19-0629 through bioactivity and bioinformatics studies for enhanced sustainable agriculture production.</title>
        <authorList>
            <person name="Brooks S."/>
            <person name="Weaver J.A."/>
            <person name="Klomchit A."/>
            <person name="Alharthi S.A."/>
            <person name="Onlamun T."/>
            <person name="Nurani R."/>
            <person name="Vong T.K."/>
            <person name="Alberti F."/>
            <person name="Greco C."/>
        </authorList>
    </citation>
    <scope>NUCLEOTIDE SEQUENCE [LARGE SCALE GENOMIC DNA]</scope>
    <source>
        <strain evidence="3">MFLUCC 19-0629</strain>
    </source>
</reference>
<evidence type="ECO:0000256" key="1">
    <source>
        <dbReference type="SAM" id="MobiDB-lite"/>
    </source>
</evidence>
<keyword evidence="2" id="KW-0472">Membrane</keyword>
<gene>
    <name evidence="3" type="ORF">Daesc_006385</name>
</gene>
<feature type="transmembrane region" description="Helical" evidence="2">
    <location>
        <begin position="25"/>
        <end position="43"/>
    </location>
</feature>
<feature type="region of interest" description="Disordered" evidence="1">
    <location>
        <begin position="195"/>
        <end position="214"/>
    </location>
</feature>
<evidence type="ECO:0000313" key="3">
    <source>
        <dbReference type="EMBL" id="KAK6951860.1"/>
    </source>
</evidence>
<dbReference type="EMBL" id="JBANMG010000006">
    <property type="protein sequence ID" value="KAK6951860.1"/>
    <property type="molecule type" value="Genomic_DNA"/>
</dbReference>
<keyword evidence="4" id="KW-1185">Reference proteome</keyword>
<sequence>MASSPSQPPPPQPAAPPQVPATNPFIHNVALGVTPIALLALFLPPRRLDMRSAILGGVALWGTNQLVADYSGTSSVQRMAQRVGSLSGVELPEKAKETQARIRAERARRAQQQQQQEEAKLGMGVGIGEDQKKKMLEEHRRKKERGLLEKVWMGDSDDDWKAKRDQREKEALSEGGGGYWGLIVDQVSEVWNQGLKKKDDEGEKEGKEGQVKKS</sequence>
<evidence type="ECO:0000256" key="2">
    <source>
        <dbReference type="SAM" id="Phobius"/>
    </source>
</evidence>
<name>A0AAX6MGS6_9PEZI</name>
<proteinExistence type="predicted"/>
<protein>
    <recommendedName>
        <fullName evidence="5">Rhomboid family membrane protein</fullName>
    </recommendedName>
</protein>
<feature type="compositionally biased region" description="Basic and acidic residues" evidence="1">
    <location>
        <begin position="159"/>
        <end position="172"/>
    </location>
</feature>
<keyword evidence="2" id="KW-1133">Transmembrane helix</keyword>
<accession>A0AAX6MGS6</accession>
<comment type="caution">
    <text evidence="3">The sequence shown here is derived from an EMBL/GenBank/DDBJ whole genome shotgun (WGS) entry which is preliminary data.</text>
</comment>
<dbReference type="AlphaFoldDB" id="A0AAX6MGS6"/>
<dbReference type="Proteomes" id="UP001369815">
    <property type="component" value="Unassembled WGS sequence"/>
</dbReference>
<evidence type="ECO:0000313" key="4">
    <source>
        <dbReference type="Proteomes" id="UP001369815"/>
    </source>
</evidence>
<feature type="compositionally biased region" description="Pro residues" evidence="1">
    <location>
        <begin position="1"/>
        <end position="19"/>
    </location>
</feature>
<organism evidence="3 4">
    <name type="scientific">Daldinia eschscholtzii</name>
    <dbReference type="NCBI Taxonomy" id="292717"/>
    <lineage>
        <taxon>Eukaryota</taxon>
        <taxon>Fungi</taxon>
        <taxon>Dikarya</taxon>
        <taxon>Ascomycota</taxon>
        <taxon>Pezizomycotina</taxon>
        <taxon>Sordariomycetes</taxon>
        <taxon>Xylariomycetidae</taxon>
        <taxon>Xylariales</taxon>
        <taxon>Hypoxylaceae</taxon>
        <taxon>Daldinia</taxon>
    </lineage>
</organism>
<feature type="compositionally biased region" description="Basic and acidic residues" evidence="1">
    <location>
        <begin position="196"/>
        <end position="214"/>
    </location>
</feature>